<organism evidence="2 3">
    <name type="scientific">Elysia crispata</name>
    <name type="common">lettuce slug</name>
    <dbReference type="NCBI Taxonomy" id="231223"/>
    <lineage>
        <taxon>Eukaryota</taxon>
        <taxon>Metazoa</taxon>
        <taxon>Spiralia</taxon>
        <taxon>Lophotrochozoa</taxon>
        <taxon>Mollusca</taxon>
        <taxon>Gastropoda</taxon>
        <taxon>Heterobranchia</taxon>
        <taxon>Euthyneura</taxon>
        <taxon>Panpulmonata</taxon>
        <taxon>Sacoglossa</taxon>
        <taxon>Placobranchoidea</taxon>
        <taxon>Plakobranchidae</taxon>
        <taxon>Elysia</taxon>
    </lineage>
</organism>
<sequence length="499" mass="55718">MNNSQRNKVSLISAGWVGDKPFITLRFIPISSVHISVIADKHINLWGFPYPKPSRISSVHISVIADKHINLWGFPYPKPCGVPQISSVHISVIADEHINLKGFPYPKPSRVLQISSVHISVIADKHINLWVFPYPKLCVVLQICSGHISVIADKHINLWGFRYPKPSRGLKISSVHISVIADKHINLWVFPYPKLCVALQICSVHISVIADKHINLWGFRYPKPSRGLQICSVHISVIADKHINLWVFPYPKPSRGLKISSVHISVIADKHINLLVFLIINRLGYFMRLYDNLESLNDYVSYRGHHSHPEICVDDSVKWSVTTPLSSSSTASGWMRQSRRRLSGNDTSPGSFNATVTVFPTTGKGGWGGGGGGFNRAQTWELSHQAPQAGATQVGNETDKARADHCVAATLDKGRPGKQNKNRVWAEPGEDSEQSRTAQGVTFREEVECVHQTLHTGLESGAGDLRSEGQERYIVCQARNIPYLEGQPEGVRREYDKIW</sequence>
<protein>
    <submittedName>
        <fullName evidence="2">Uncharacterized protein</fullName>
    </submittedName>
</protein>
<feature type="region of interest" description="Disordered" evidence="1">
    <location>
        <begin position="326"/>
        <end position="352"/>
    </location>
</feature>
<feature type="region of interest" description="Disordered" evidence="1">
    <location>
        <begin position="412"/>
        <end position="437"/>
    </location>
</feature>
<dbReference type="Proteomes" id="UP001283361">
    <property type="component" value="Unassembled WGS sequence"/>
</dbReference>
<dbReference type="EMBL" id="JAWDGP010004484">
    <property type="protein sequence ID" value="KAK3763905.1"/>
    <property type="molecule type" value="Genomic_DNA"/>
</dbReference>
<evidence type="ECO:0000313" key="3">
    <source>
        <dbReference type="Proteomes" id="UP001283361"/>
    </source>
</evidence>
<dbReference type="AlphaFoldDB" id="A0AAE1DBJ9"/>
<evidence type="ECO:0000313" key="2">
    <source>
        <dbReference type="EMBL" id="KAK3763905.1"/>
    </source>
</evidence>
<gene>
    <name evidence="2" type="ORF">RRG08_050553</name>
</gene>
<name>A0AAE1DBJ9_9GAST</name>
<evidence type="ECO:0000256" key="1">
    <source>
        <dbReference type="SAM" id="MobiDB-lite"/>
    </source>
</evidence>
<keyword evidence="3" id="KW-1185">Reference proteome</keyword>
<proteinExistence type="predicted"/>
<reference evidence="2" key="1">
    <citation type="journal article" date="2023" name="G3 (Bethesda)">
        <title>A reference genome for the long-term kleptoplast-retaining sea slug Elysia crispata morphotype clarki.</title>
        <authorList>
            <person name="Eastman K.E."/>
            <person name="Pendleton A.L."/>
            <person name="Shaikh M.A."/>
            <person name="Suttiyut T."/>
            <person name="Ogas R."/>
            <person name="Tomko P."/>
            <person name="Gavelis G."/>
            <person name="Widhalm J.R."/>
            <person name="Wisecaver J.H."/>
        </authorList>
    </citation>
    <scope>NUCLEOTIDE SEQUENCE</scope>
    <source>
        <strain evidence="2">ECLA1</strain>
    </source>
</reference>
<accession>A0AAE1DBJ9</accession>
<comment type="caution">
    <text evidence="2">The sequence shown here is derived from an EMBL/GenBank/DDBJ whole genome shotgun (WGS) entry which is preliminary data.</text>
</comment>